<dbReference type="PROSITE" id="PS51257">
    <property type="entry name" value="PROKAR_LIPOPROTEIN"/>
    <property type="match status" value="1"/>
</dbReference>
<evidence type="ECO:0000313" key="2">
    <source>
        <dbReference type="Proteomes" id="UP000198773"/>
    </source>
</evidence>
<organism evidence="1 2">
    <name type="scientific">Alkalimonas amylolytica</name>
    <dbReference type="NCBI Taxonomy" id="152573"/>
    <lineage>
        <taxon>Bacteria</taxon>
        <taxon>Pseudomonadati</taxon>
        <taxon>Pseudomonadota</taxon>
        <taxon>Gammaproteobacteria</taxon>
        <taxon>Alkalimonas</taxon>
    </lineage>
</organism>
<evidence type="ECO:0000313" key="1">
    <source>
        <dbReference type="EMBL" id="SEB04805.1"/>
    </source>
</evidence>
<sequence>MKIVVAVIFLVIIVVACSAESYEGEVLYSRSDCIVKFHIDTSALSREAIQANHNAFSNFIASDAVYPVAGISFPNSSRNYYYVQFSEFCERRFEIANDMIKQFLTVQNLDIDYQVFSETICPSPKTINIQGPAWSTYETCK</sequence>
<dbReference type="AlphaFoldDB" id="A0A1H4G5D0"/>
<dbReference type="OrthoDB" id="6402965at2"/>
<dbReference type="Proteomes" id="UP000198773">
    <property type="component" value="Unassembled WGS sequence"/>
</dbReference>
<accession>A0A1H4G5D0</accession>
<dbReference type="EMBL" id="FNRM01000020">
    <property type="protein sequence ID" value="SEB04805.1"/>
    <property type="molecule type" value="Genomic_DNA"/>
</dbReference>
<protein>
    <submittedName>
        <fullName evidence="1">Uncharacterized protein</fullName>
    </submittedName>
</protein>
<name>A0A1H4G5D0_ALKAM</name>
<keyword evidence="2" id="KW-1185">Reference proteome</keyword>
<dbReference type="STRING" id="152573.SAMN04488051_1204"/>
<proteinExistence type="predicted"/>
<reference evidence="1 2" key="1">
    <citation type="submission" date="2016-10" db="EMBL/GenBank/DDBJ databases">
        <authorList>
            <person name="de Groot N.N."/>
        </authorList>
    </citation>
    <scope>NUCLEOTIDE SEQUENCE [LARGE SCALE GENOMIC DNA]</scope>
    <source>
        <strain evidence="1 2">CGMCC 1.3430</strain>
    </source>
</reference>
<dbReference type="RefSeq" id="WP_091345552.1">
    <property type="nucleotide sequence ID" value="NZ_FNRM01000020.1"/>
</dbReference>
<gene>
    <name evidence="1" type="ORF">SAMN04488051_1204</name>
</gene>